<dbReference type="EMBL" id="GL732611">
    <property type="protein sequence ID" value="EFX71327.1"/>
    <property type="molecule type" value="Genomic_DNA"/>
</dbReference>
<keyword evidence="2" id="KW-1185">Reference proteome</keyword>
<gene>
    <name evidence="1" type="ORF">DAPPUDRAFT_308920</name>
</gene>
<sequence>MKAKSLSTSRRAPLCRHSHQLDPQLERLRLLSLQRPKSRLLLHEAFRRQYHPTSRSFLPRNLPQPLQHPWPAVPFQVPLV</sequence>
<reference evidence="1 2" key="1">
    <citation type="journal article" date="2011" name="Science">
        <title>The ecoresponsive genome of Daphnia pulex.</title>
        <authorList>
            <person name="Colbourne J.K."/>
            <person name="Pfrender M.E."/>
            <person name="Gilbert D."/>
            <person name="Thomas W.K."/>
            <person name="Tucker A."/>
            <person name="Oakley T.H."/>
            <person name="Tokishita S."/>
            <person name="Aerts A."/>
            <person name="Arnold G.J."/>
            <person name="Basu M.K."/>
            <person name="Bauer D.J."/>
            <person name="Caceres C.E."/>
            <person name="Carmel L."/>
            <person name="Casola C."/>
            <person name="Choi J.H."/>
            <person name="Detter J.C."/>
            <person name="Dong Q."/>
            <person name="Dusheyko S."/>
            <person name="Eads B.D."/>
            <person name="Frohlich T."/>
            <person name="Geiler-Samerotte K.A."/>
            <person name="Gerlach D."/>
            <person name="Hatcher P."/>
            <person name="Jogdeo S."/>
            <person name="Krijgsveld J."/>
            <person name="Kriventseva E.V."/>
            <person name="Kultz D."/>
            <person name="Laforsch C."/>
            <person name="Lindquist E."/>
            <person name="Lopez J."/>
            <person name="Manak J.R."/>
            <person name="Muller J."/>
            <person name="Pangilinan J."/>
            <person name="Patwardhan R.P."/>
            <person name="Pitluck S."/>
            <person name="Pritham E.J."/>
            <person name="Rechtsteiner A."/>
            <person name="Rho M."/>
            <person name="Rogozin I.B."/>
            <person name="Sakarya O."/>
            <person name="Salamov A."/>
            <person name="Schaack S."/>
            <person name="Shapiro H."/>
            <person name="Shiga Y."/>
            <person name="Skalitzky C."/>
            <person name="Smith Z."/>
            <person name="Souvorov A."/>
            <person name="Sung W."/>
            <person name="Tang Z."/>
            <person name="Tsuchiya D."/>
            <person name="Tu H."/>
            <person name="Vos H."/>
            <person name="Wang M."/>
            <person name="Wolf Y.I."/>
            <person name="Yamagata H."/>
            <person name="Yamada T."/>
            <person name="Ye Y."/>
            <person name="Shaw J.R."/>
            <person name="Andrews J."/>
            <person name="Crease T.J."/>
            <person name="Tang H."/>
            <person name="Lucas S.M."/>
            <person name="Robertson H.M."/>
            <person name="Bork P."/>
            <person name="Koonin E.V."/>
            <person name="Zdobnov E.M."/>
            <person name="Grigoriev I.V."/>
            <person name="Lynch M."/>
            <person name="Boore J.L."/>
        </authorList>
    </citation>
    <scope>NUCLEOTIDE SEQUENCE [LARGE SCALE GENOMIC DNA]</scope>
</reference>
<proteinExistence type="predicted"/>
<evidence type="ECO:0000313" key="1">
    <source>
        <dbReference type="EMBL" id="EFX71327.1"/>
    </source>
</evidence>
<accession>E9HAA8</accession>
<dbReference type="KEGG" id="dpx:DAPPUDRAFT_308920"/>
<evidence type="ECO:0000313" key="2">
    <source>
        <dbReference type="Proteomes" id="UP000000305"/>
    </source>
</evidence>
<dbReference type="Proteomes" id="UP000000305">
    <property type="component" value="Unassembled WGS sequence"/>
</dbReference>
<dbReference type="HOGENOM" id="CLU_2592222_0_0_1"/>
<organism evidence="1 2">
    <name type="scientific">Daphnia pulex</name>
    <name type="common">Water flea</name>
    <dbReference type="NCBI Taxonomy" id="6669"/>
    <lineage>
        <taxon>Eukaryota</taxon>
        <taxon>Metazoa</taxon>
        <taxon>Ecdysozoa</taxon>
        <taxon>Arthropoda</taxon>
        <taxon>Crustacea</taxon>
        <taxon>Branchiopoda</taxon>
        <taxon>Diplostraca</taxon>
        <taxon>Cladocera</taxon>
        <taxon>Anomopoda</taxon>
        <taxon>Daphniidae</taxon>
        <taxon>Daphnia</taxon>
    </lineage>
</organism>
<dbReference type="AlphaFoldDB" id="E9HAA8"/>
<protein>
    <submittedName>
        <fullName evidence="1">Uncharacterized protein</fullName>
    </submittedName>
</protein>
<dbReference type="InParanoid" id="E9HAA8"/>
<name>E9HAA8_DAPPU</name>